<geneLocation type="mitochondrion" evidence="2"/>
<dbReference type="KEGG" id="gsj:38334510"/>
<gene>
    <name evidence="2" type="primary">orf214</name>
</gene>
<dbReference type="GeneID" id="38334510"/>
<dbReference type="RefSeq" id="YP_009532875.1">
    <property type="nucleotide sequence ID" value="NC_039768.1"/>
</dbReference>
<name>A0A386JNI2_GLYSO</name>
<evidence type="ECO:0000256" key="1">
    <source>
        <dbReference type="SAM" id="MobiDB-lite"/>
    </source>
</evidence>
<sequence length="214" mass="24583">MMMMKKIKQYLIILFFSCLVKYSFSSFFDIDTLLAFFTPAFCMDDVGASSQSSLPTVNPTPDPAAPAEPQAPDPDLSLPLLDDNARRAELNERGGFLHFGDLSDQQKDKVLNAQVKIERAIEKALLSDGYSRDELSQRNKRDEIRGFLFYRNGKLLSMKTYDSYVKEVELGTHRSQPYKVLINAISSSNLFLKKVKKIKRWELGRQWEQWGGRR</sequence>
<organism evidence="2">
    <name type="scientific">Glycine soja</name>
    <name type="common">Wild soybean</name>
    <dbReference type="NCBI Taxonomy" id="3848"/>
    <lineage>
        <taxon>Eukaryota</taxon>
        <taxon>Viridiplantae</taxon>
        <taxon>Streptophyta</taxon>
        <taxon>Embryophyta</taxon>
        <taxon>Tracheophyta</taxon>
        <taxon>Spermatophyta</taxon>
        <taxon>Magnoliopsida</taxon>
        <taxon>eudicotyledons</taxon>
        <taxon>Gunneridae</taxon>
        <taxon>Pentapetalae</taxon>
        <taxon>rosids</taxon>
        <taxon>fabids</taxon>
        <taxon>Fabales</taxon>
        <taxon>Fabaceae</taxon>
        <taxon>Papilionoideae</taxon>
        <taxon>50 kb inversion clade</taxon>
        <taxon>NPAAA clade</taxon>
        <taxon>indigoferoid/millettioid clade</taxon>
        <taxon>Phaseoleae</taxon>
        <taxon>Glycine</taxon>
        <taxon>Glycine subgen. Soja</taxon>
    </lineage>
</organism>
<evidence type="ECO:0000313" key="2">
    <source>
        <dbReference type="EMBL" id="AYD73023.1"/>
    </source>
</evidence>
<feature type="compositionally biased region" description="Pro residues" evidence="1">
    <location>
        <begin position="58"/>
        <end position="72"/>
    </location>
</feature>
<keyword evidence="2" id="KW-0496">Mitochondrion</keyword>
<dbReference type="EMBL" id="MF955859">
    <property type="protein sequence ID" value="AYD73023.1"/>
    <property type="molecule type" value="Genomic_DNA"/>
</dbReference>
<dbReference type="EMBL" id="MF955859">
    <property type="protein sequence ID" value="AYD72982.1"/>
    <property type="molecule type" value="Genomic_DNA"/>
</dbReference>
<protein>
    <submittedName>
        <fullName evidence="2">Uncharacterized protein</fullName>
    </submittedName>
</protein>
<dbReference type="GeneID" id="38334459"/>
<dbReference type="Gramene" id="GeneID_38334459_t1">
    <property type="protein sequence ID" value="YP_009532834.1"/>
    <property type="gene ID" value="GeneID_38334459"/>
</dbReference>
<dbReference type="AlphaFoldDB" id="A0A386JNI2"/>
<dbReference type="KEGG" id="gsj:38334459"/>
<dbReference type="RefSeq" id="YP_009532834.1">
    <property type="nucleotide sequence ID" value="NC_039768.1"/>
</dbReference>
<reference evidence="2" key="1">
    <citation type="journal article" date="2018" name="Mitochondrial DNA Part B Resour">
        <title>The first complete mitochondrial genome of wild soybean (Glycine soja).</title>
        <authorList>
            <person name="Asaf S."/>
            <person name="Khan A.L."/>
            <person name="Al-Harrasi A."/>
            <person name="Kim T.H."/>
            <person name="Lee I.-J."/>
        </authorList>
    </citation>
    <scope>NUCLEOTIDE SEQUENCE</scope>
</reference>
<proteinExistence type="predicted"/>
<feature type="region of interest" description="Disordered" evidence="1">
    <location>
        <begin position="52"/>
        <end position="78"/>
    </location>
</feature>
<accession>A0A386JNI2</accession>
<dbReference type="Gramene" id="GeneID_38334510_t1">
    <property type="protein sequence ID" value="YP_009532875.1"/>
    <property type="gene ID" value="GeneID_38334510"/>
</dbReference>